<dbReference type="InterPro" id="IPR029035">
    <property type="entry name" value="DHS-like_NAD/FAD-binding_dom"/>
</dbReference>
<dbReference type="Pfam" id="PF00205">
    <property type="entry name" value="TPP_enzyme_M"/>
    <property type="match status" value="1"/>
</dbReference>
<evidence type="ECO:0000256" key="1">
    <source>
        <dbReference type="ARBA" id="ARBA00007812"/>
    </source>
</evidence>
<gene>
    <name evidence="7" type="ORF">ATY31_08020</name>
</gene>
<feature type="domain" description="Thiamine pyrophosphate enzyme TPP-binding" evidence="5">
    <location>
        <begin position="390"/>
        <end position="536"/>
    </location>
</feature>
<dbReference type="InterPro" id="IPR045229">
    <property type="entry name" value="TPP_enz"/>
</dbReference>
<dbReference type="InterPro" id="IPR012000">
    <property type="entry name" value="Thiamin_PyroP_enz_cen_dom"/>
</dbReference>
<dbReference type="EMBL" id="LODU01000012">
    <property type="protein sequence ID" value="POH34392.1"/>
    <property type="molecule type" value="Genomic_DNA"/>
</dbReference>
<dbReference type="SUPFAM" id="SSF52518">
    <property type="entry name" value="Thiamin diphosphate-binding fold (THDP-binding)"/>
    <property type="match status" value="2"/>
</dbReference>
<comment type="similarity">
    <text evidence="1 3">Belongs to the TPP enzyme family.</text>
</comment>
<evidence type="ECO:0000259" key="5">
    <source>
        <dbReference type="Pfam" id="PF02775"/>
    </source>
</evidence>
<dbReference type="Pfam" id="PF02776">
    <property type="entry name" value="TPP_enzyme_N"/>
    <property type="match status" value="1"/>
</dbReference>
<evidence type="ECO:0000313" key="7">
    <source>
        <dbReference type="EMBL" id="POH34392.1"/>
    </source>
</evidence>
<evidence type="ECO:0000256" key="2">
    <source>
        <dbReference type="ARBA" id="ARBA00023052"/>
    </source>
</evidence>
<evidence type="ECO:0000259" key="4">
    <source>
        <dbReference type="Pfam" id="PF00205"/>
    </source>
</evidence>
<evidence type="ECO:0000256" key="3">
    <source>
        <dbReference type="RuleBase" id="RU362132"/>
    </source>
</evidence>
<dbReference type="GO" id="GO:0009097">
    <property type="term" value="P:isoleucine biosynthetic process"/>
    <property type="evidence" value="ECO:0007669"/>
    <property type="project" value="TreeGrafter"/>
</dbReference>
<dbReference type="Gene3D" id="3.40.50.970">
    <property type="match status" value="2"/>
</dbReference>
<dbReference type="AlphaFoldDB" id="A0A2S3YRW4"/>
<dbReference type="PROSITE" id="PS00187">
    <property type="entry name" value="TPP_ENZYMES"/>
    <property type="match status" value="1"/>
</dbReference>
<dbReference type="GO" id="GO:0009099">
    <property type="term" value="P:L-valine biosynthetic process"/>
    <property type="evidence" value="ECO:0007669"/>
    <property type="project" value="TreeGrafter"/>
</dbReference>
<feature type="domain" description="Thiamine pyrophosphate enzyme N-terminal TPP-binding" evidence="6">
    <location>
        <begin position="9"/>
        <end position="123"/>
    </location>
</feature>
<dbReference type="InterPro" id="IPR000399">
    <property type="entry name" value="TPP-bd_CS"/>
</dbReference>
<dbReference type="GO" id="GO:0005948">
    <property type="term" value="C:acetolactate synthase complex"/>
    <property type="evidence" value="ECO:0007669"/>
    <property type="project" value="TreeGrafter"/>
</dbReference>
<dbReference type="GO" id="GO:0030976">
    <property type="term" value="F:thiamine pyrophosphate binding"/>
    <property type="evidence" value="ECO:0007669"/>
    <property type="project" value="InterPro"/>
</dbReference>
<dbReference type="RefSeq" id="WP_097524549.1">
    <property type="nucleotide sequence ID" value="NZ_LODU01000012.1"/>
</dbReference>
<reference evidence="7 8" key="1">
    <citation type="journal article" date="2014" name="Syst. Appl. Microbiol.">
        <title>Microsymbionts of Phaseolus vulgaris in acid and alkaline soils of Mexico.</title>
        <authorList>
            <person name="Verastegui-Valdes M.M."/>
            <person name="Zhang Y.J."/>
            <person name="Rivera-Orduna F.N."/>
            <person name="Cheng H.P."/>
            <person name="Sui X.H."/>
            <person name="Wang E.T."/>
        </authorList>
    </citation>
    <scope>NUCLEOTIDE SEQUENCE [LARGE SCALE GENOMIC DNA]</scope>
    <source>
        <strain evidence="7 8">FG01</strain>
    </source>
</reference>
<comment type="caution">
    <text evidence="7">The sequence shown here is derived from an EMBL/GenBank/DDBJ whole genome shotgun (WGS) entry which is preliminary data.</text>
</comment>
<organism evidence="7 8">
    <name type="scientific">Sinorhizobium americanum</name>
    <dbReference type="NCBI Taxonomy" id="194963"/>
    <lineage>
        <taxon>Bacteria</taxon>
        <taxon>Pseudomonadati</taxon>
        <taxon>Pseudomonadota</taxon>
        <taxon>Alphaproteobacteria</taxon>
        <taxon>Hyphomicrobiales</taxon>
        <taxon>Rhizobiaceae</taxon>
        <taxon>Sinorhizobium/Ensifer group</taxon>
        <taxon>Sinorhizobium</taxon>
    </lineage>
</organism>
<dbReference type="PANTHER" id="PTHR18968:SF120">
    <property type="entry name" value="ACETOLACTATE SYNTHASE LARGE SUBUNIT"/>
    <property type="match status" value="1"/>
</dbReference>
<dbReference type="Pfam" id="PF02775">
    <property type="entry name" value="TPP_enzyme_C"/>
    <property type="match status" value="1"/>
</dbReference>
<name>A0A2S3YRW4_9HYPH</name>
<dbReference type="InterPro" id="IPR011766">
    <property type="entry name" value="TPP_enzyme_TPP-bd"/>
</dbReference>
<evidence type="ECO:0000313" key="8">
    <source>
        <dbReference type="Proteomes" id="UP000237511"/>
    </source>
</evidence>
<proteinExistence type="inferred from homology"/>
<sequence length="561" mass="61119">MNNEIKTRSGGQVLVDALRIHGVERAFGVPGESYLAVLDAFHDAEDAVEFVICRQEGGAAYMAEAYGKLTGRPGICFVTRGPGATNASVGVHTAFQDSTPMILFIGQVARDQMEREAFQEIDYRRMFGQMAKWIVEIEDAARIPELVSQAFHRAVNGRPGPVVVALPEDMLTDEVAVADTPAYKRVEAYAGEQQLDELVRLLAEAKRPMLVAGGGGWTQQAVADLRTFSEAFSLSVAASFRCQDLFDNRHPNYAGDLGLAAGPKLIQHIKACDLLISIGARLGEMTTGAYTLIDIPVPKQTLVHVHPGAEELGRVYHAVLPINASVAGFLSQAAKLRPAASAAWMEWTRAAHADYLENLKHPEIPGPVQMGEVMEWLRGHLKPDAILTTGAGNYSAWAHRFYQYRTFRTQLGPTNGSMGYGVPAAIAAKITAPDRIVVAFAGDGCFLMNGQELATAMQYDARVIVLVINNGMYGTIRMHQERNYPGRVSGTRLTNPDFAALARSYGLHGETVQRTEEFAPAFQRCEASGKPALIEIRLDPEALTPKMSLTQIREQAIALGR</sequence>
<dbReference type="InterPro" id="IPR012001">
    <property type="entry name" value="Thiamin_PyroP_enz_TPP-bd_dom"/>
</dbReference>
<protein>
    <submittedName>
        <fullName evidence="7">Thiamine pyrophosphate-binding protein</fullName>
    </submittedName>
</protein>
<dbReference type="Proteomes" id="UP000237511">
    <property type="component" value="Unassembled WGS sequence"/>
</dbReference>
<dbReference type="NCBIfam" id="NF006052">
    <property type="entry name" value="PRK08199.1"/>
    <property type="match status" value="1"/>
</dbReference>
<dbReference type="GO" id="GO:0003984">
    <property type="term" value="F:acetolactate synthase activity"/>
    <property type="evidence" value="ECO:0007669"/>
    <property type="project" value="TreeGrafter"/>
</dbReference>
<feature type="domain" description="Thiamine pyrophosphate enzyme central" evidence="4">
    <location>
        <begin position="195"/>
        <end position="332"/>
    </location>
</feature>
<dbReference type="Gene3D" id="3.40.50.1220">
    <property type="entry name" value="TPP-binding domain"/>
    <property type="match status" value="1"/>
</dbReference>
<dbReference type="GO" id="GO:0050660">
    <property type="term" value="F:flavin adenine dinucleotide binding"/>
    <property type="evidence" value="ECO:0007669"/>
    <property type="project" value="TreeGrafter"/>
</dbReference>
<dbReference type="GO" id="GO:0000287">
    <property type="term" value="F:magnesium ion binding"/>
    <property type="evidence" value="ECO:0007669"/>
    <property type="project" value="InterPro"/>
</dbReference>
<dbReference type="CDD" id="cd07035">
    <property type="entry name" value="TPP_PYR_POX_like"/>
    <property type="match status" value="1"/>
</dbReference>
<evidence type="ECO:0000259" key="6">
    <source>
        <dbReference type="Pfam" id="PF02776"/>
    </source>
</evidence>
<dbReference type="InterPro" id="IPR029061">
    <property type="entry name" value="THDP-binding"/>
</dbReference>
<dbReference type="FunFam" id="3.40.50.970:FF:000007">
    <property type="entry name" value="Acetolactate synthase"/>
    <property type="match status" value="1"/>
</dbReference>
<dbReference type="SUPFAM" id="SSF52467">
    <property type="entry name" value="DHS-like NAD/FAD-binding domain"/>
    <property type="match status" value="1"/>
</dbReference>
<keyword evidence="2 3" id="KW-0786">Thiamine pyrophosphate</keyword>
<dbReference type="CDD" id="cd00568">
    <property type="entry name" value="TPP_enzymes"/>
    <property type="match status" value="1"/>
</dbReference>
<accession>A0A2S3YRW4</accession>
<dbReference type="PANTHER" id="PTHR18968">
    <property type="entry name" value="THIAMINE PYROPHOSPHATE ENZYMES"/>
    <property type="match status" value="1"/>
</dbReference>